<proteinExistence type="inferred from homology"/>
<protein>
    <recommendedName>
        <fullName evidence="11 12">Tyrosine recombinase XerC</fullName>
    </recommendedName>
</protein>
<dbReference type="Gene3D" id="1.10.150.130">
    <property type="match status" value="1"/>
</dbReference>
<keyword evidence="5 11" id="KW-0132">Cell division</keyword>
<dbReference type="InterPro" id="IPR004107">
    <property type="entry name" value="Integrase_SAM-like_N"/>
</dbReference>
<dbReference type="NCBIfam" id="NF040815">
    <property type="entry name" value="recomb_XerA_Arch"/>
    <property type="match status" value="1"/>
</dbReference>
<keyword evidence="7 11" id="KW-0229">DNA integration</keyword>
<dbReference type="InterPro" id="IPR002104">
    <property type="entry name" value="Integrase_catalytic"/>
</dbReference>
<evidence type="ECO:0000256" key="7">
    <source>
        <dbReference type="ARBA" id="ARBA00022908"/>
    </source>
</evidence>
<feature type="active site" description="O-(3'-phospho-DNA)-tyrosine intermediate" evidence="11">
    <location>
        <position position="280"/>
    </location>
</feature>
<keyword evidence="16" id="KW-1185">Reference proteome</keyword>
<feature type="domain" description="Tyr recombinase" evidence="13">
    <location>
        <begin position="108"/>
        <end position="293"/>
    </location>
</feature>
<dbReference type="InterPro" id="IPR011931">
    <property type="entry name" value="Recomb_XerC"/>
</dbReference>
<dbReference type="GO" id="GO:0007059">
    <property type="term" value="P:chromosome segregation"/>
    <property type="evidence" value="ECO:0007669"/>
    <property type="project" value="UniProtKB-UniRule"/>
</dbReference>
<evidence type="ECO:0000313" key="15">
    <source>
        <dbReference type="EMBL" id="QQT01539.1"/>
    </source>
</evidence>
<sequence>MVSKEQALQLFVEYLQIEKNSSHYTIENYQRDIEEFFMFMNEQGISFTSVEYFDVRLFLTGLYNRNLSKRSVARKTSCLRSFYKFLMREEIVTENPFGLVSLPKKDQMLPRFMYEEEINLLFSAISLDDTAGSRDLALLELLYATGIRVSECCNIQLQDLDFSLGTVLVHGKGKKDRYVPMGDFCVDALTSYIKNARAELVASKGKEHRYVFLNLRGEPLTPRGVRYILNELVKRAAVEGDLHPHMLRHSFATHLLNNGADLRAVQELLGHSNISSTQIYTHVTKEQLRKVYNASHPRA</sequence>
<keyword evidence="4 11" id="KW-0963">Cytoplasm</keyword>
<dbReference type="InterPro" id="IPR013762">
    <property type="entry name" value="Integrase-like_cat_sf"/>
</dbReference>
<dbReference type="PROSITE" id="PS51900">
    <property type="entry name" value="CB"/>
    <property type="match status" value="1"/>
</dbReference>
<evidence type="ECO:0000256" key="9">
    <source>
        <dbReference type="ARBA" id="ARBA00023172"/>
    </source>
</evidence>
<evidence type="ECO:0000256" key="5">
    <source>
        <dbReference type="ARBA" id="ARBA00022618"/>
    </source>
</evidence>
<keyword evidence="6 11" id="KW-0159">Chromosome partition</keyword>
<evidence type="ECO:0000256" key="11">
    <source>
        <dbReference type="HAMAP-Rule" id="MF_01808"/>
    </source>
</evidence>
<comment type="subcellular location">
    <subcellularLocation>
        <location evidence="1 11">Cytoplasm</location>
    </subcellularLocation>
</comment>
<evidence type="ECO:0000259" key="14">
    <source>
        <dbReference type="PROSITE" id="PS51900"/>
    </source>
</evidence>
<keyword evidence="9 11" id="KW-0233">DNA recombination</keyword>
<evidence type="ECO:0000256" key="3">
    <source>
        <dbReference type="ARBA" id="ARBA00010450"/>
    </source>
</evidence>
<dbReference type="KEGG" id="ppsr:I6J18_06655"/>
<dbReference type="InterPro" id="IPR011010">
    <property type="entry name" value="DNA_brk_join_enz"/>
</dbReference>
<dbReference type="PANTHER" id="PTHR30349">
    <property type="entry name" value="PHAGE INTEGRASE-RELATED"/>
    <property type="match status" value="1"/>
</dbReference>
<dbReference type="GO" id="GO:0009037">
    <property type="term" value="F:tyrosine-based site-specific recombinase activity"/>
    <property type="evidence" value="ECO:0007669"/>
    <property type="project" value="UniProtKB-UniRule"/>
</dbReference>
<reference evidence="15 16" key="1">
    <citation type="submission" date="2021-01" db="EMBL/GenBank/DDBJ databases">
        <title>FDA dAtabase for Regulatory Grade micrObial Sequences (FDA-ARGOS): Supporting development and validation of Infectious Disease Dx tests.</title>
        <authorList>
            <person name="Nelson B."/>
            <person name="Plummer A."/>
            <person name="Tallon L."/>
            <person name="Sadzewicz L."/>
            <person name="Zhao X."/>
            <person name="Boylan J."/>
            <person name="Ott S."/>
            <person name="Bowen H."/>
            <person name="Vavikolanu K."/>
            <person name="Mehta A."/>
            <person name="Aluvathingal J."/>
            <person name="Nadendla S."/>
            <person name="Myers T."/>
            <person name="Yan Y."/>
            <person name="Sichtig H."/>
        </authorList>
    </citation>
    <scope>NUCLEOTIDE SEQUENCE [LARGE SCALE GENOMIC DNA]</scope>
    <source>
        <strain evidence="15 16">FDAARGOS_1161</strain>
    </source>
</reference>
<dbReference type="InterPro" id="IPR044068">
    <property type="entry name" value="CB"/>
</dbReference>
<dbReference type="SUPFAM" id="SSF56349">
    <property type="entry name" value="DNA breaking-rejoining enzymes"/>
    <property type="match status" value="1"/>
</dbReference>
<accession>A0A974S1G1</accession>
<dbReference type="GO" id="GO:0051301">
    <property type="term" value="P:cell division"/>
    <property type="evidence" value="ECO:0007669"/>
    <property type="project" value="UniProtKB-UniRule"/>
</dbReference>
<comment type="function">
    <text evidence="11">Site-specific tyrosine recombinase, which acts by catalyzing the cutting and rejoining of the recombining DNA molecules. The XerC-XerD complex is essential to convert dimers of the bacterial chromosome into monomers to permit their segregation at cell division. It also contributes to the segregational stability of plasmids.</text>
</comment>
<feature type="active site" evidence="11">
    <location>
        <position position="248"/>
    </location>
</feature>
<dbReference type="InterPro" id="IPR010998">
    <property type="entry name" value="Integrase_recombinase_N"/>
</dbReference>
<evidence type="ECO:0000256" key="8">
    <source>
        <dbReference type="ARBA" id="ARBA00023125"/>
    </source>
</evidence>
<gene>
    <name evidence="11 15" type="primary">xerC</name>
    <name evidence="15" type="ORF">I6J18_06655</name>
</gene>
<evidence type="ECO:0000259" key="13">
    <source>
        <dbReference type="PROSITE" id="PS51898"/>
    </source>
</evidence>
<dbReference type="Proteomes" id="UP000595254">
    <property type="component" value="Chromosome"/>
</dbReference>
<dbReference type="GO" id="GO:0003677">
    <property type="term" value="F:DNA binding"/>
    <property type="evidence" value="ECO:0007669"/>
    <property type="project" value="UniProtKB-UniRule"/>
</dbReference>
<dbReference type="RefSeq" id="WP_040373191.1">
    <property type="nucleotide sequence ID" value="NZ_CP068053.1"/>
</dbReference>
<dbReference type="GO" id="GO:0005737">
    <property type="term" value="C:cytoplasm"/>
    <property type="evidence" value="ECO:0007669"/>
    <property type="project" value="UniProtKB-SubCell"/>
</dbReference>
<dbReference type="AlphaFoldDB" id="A0A974S1G1"/>
<dbReference type="InterPro" id="IPR023009">
    <property type="entry name" value="Tyrosine_recombinase_XerC/XerD"/>
</dbReference>
<comment type="subunit">
    <text evidence="11">Forms a cyclic heterotetrameric complex composed of two molecules of XerC and two molecules of XerD.</text>
</comment>
<evidence type="ECO:0000256" key="10">
    <source>
        <dbReference type="ARBA" id="ARBA00023306"/>
    </source>
</evidence>
<dbReference type="InterPro" id="IPR011932">
    <property type="entry name" value="Recomb_XerD"/>
</dbReference>
<feature type="active site" evidence="11">
    <location>
        <position position="271"/>
    </location>
</feature>
<dbReference type="Pfam" id="PF00589">
    <property type="entry name" value="Phage_integrase"/>
    <property type="match status" value="1"/>
</dbReference>
<evidence type="ECO:0000313" key="16">
    <source>
        <dbReference type="Proteomes" id="UP000595254"/>
    </source>
</evidence>
<keyword evidence="10 11" id="KW-0131">Cell cycle</keyword>
<comment type="similarity">
    <text evidence="2 11">Belongs to the 'phage' integrase family. XerC subfamily.</text>
</comment>
<name>A0A974S1G1_PERPY</name>
<dbReference type="PROSITE" id="PS51898">
    <property type="entry name" value="TYR_RECOMBINASE"/>
    <property type="match status" value="1"/>
</dbReference>
<organism evidence="15 16">
    <name type="scientific">Peribacillus psychrosaccharolyticus</name>
    <name type="common">Bacillus psychrosaccharolyticus</name>
    <dbReference type="NCBI Taxonomy" id="1407"/>
    <lineage>
        <taxon>Bacteria</taxon>
        <taxon>Bacillati</taxon>
        <taxon>Bacillota</taxon>
        <taxon>Bacilli</taxon>
        <taxon>Bacillales</taxon>
        <taxon>Bacillaceae</taxon>
        <taxon>Peribacillus</taxon>
    </lineage>
</organism>
<dbReference type="NCBIfam" id="TIGR02225">
    <property type="entry name" value="recomb_XerD"/>
    <property type="match status" value="1"/>
</dbReference>
<evidence type="ECO:0000256" key="6">
    <source>
        <dbReference type="ARBA" id="ARBA00022829"/>
    </source>
</evidence>
<feature type="active site" evidence="11">
    <location>
        <position position="172"/>
    </location>
</feature>
<dbReference type="CDD" id="cd00798">
    <property type="entry name" value="INT_XerDC_C"/>
    <property type="match status" value="1"/>
</dbReference>
<keyword evidence="8 11" id="KW-0238">DNA-binding</keyword>
<comment type="similarity">
    <text evidence="3">Belongs to the 'phage' integrase family. XerD subfamily.</text>
</comment>
<dbReference type="Gene3D" id="1.10.443.10">
    <property type="entry name" value="Intergrase catalytic core"/>
    <property type="match status" value="1"/>
</dbReference>
<dbReference type="NCBIfam" id="TIGR02224">
    <property type="entry name" value="recomb_XerC"/>
    <property type="match status" value="1"/>
</dbReference>
<evidence type="ECO:0000256" key="12">
    <source>
        <dbReference type="NCBIfam" id="TIGR02224"/>
    </source>
</evidence>
<feature type="domain" description="Core-binding (CB)" evidence="14">
    <location>
        <begin position="2"/>
        <end position="87"/>
    </location>
</feature>
<dbReference type="GO" id="GO:0006313">
    <property type="term" value="P:DNA transposition"/>
    <property type="evidence" value="ECO:0007669"/>
    <property type="project" value="UniProtKB-UniRule"/>
</dbReference>
<dbReference type="NCBIfam" id="NF001399">
    <property type="entry name" value="PRK00283.1"/>
    <property type="match status" value="1"/>
</dbReference>
<dbReference type="PANTHER" id="PTHR30349:SF77">
    <property type="entry name" value="TYROSINE RECOMBINASE XERC"/>
    <property type="match status" value="1"/>
</dbReference>
<dbReference type="Pfam" id="PF02899">
    <property type="entry name" value="Phage_int_SAM_1"/>
    <property type="match status" value="1"/>
</dbReference>
<dbReference type="HAMAP" id="MF_01808">
    <property type="entry name" value="Recomb_XerC_XerD"/>
    <property type="match status" value="1"/>
</dbReference>
<feature type="active site" evidence="11">
    <location>
        <position position="148"/>
    </location>
</feature>
<evidence type="ECO:0000256" key="4">
    <source>
        <dbReference type="ARBA" id="ARBA00022490"/>
    </source>
</evidence>
<feature type="active site" evidence="11">
    <location>
        <position position="245"/>
    </location>
</feature>
<evidence type="ECO:0000256" key="2">
    <source>
        <dbReference type="ARBA" id="ARBA00006657"/>
    </source>
</evidence>
<evidence type="ECO:0000256" key="1">
    <source>
        <dbReference type="ARBA" id="ARBA00004496"/>
    </source>
</evidence>
<dbReference type="EMBL" id="CP068053">
    <property type="protein sequence ID" value="QQT01539.1"/>
    <property type="molecule type" value="Genomic_DNA"/>
</dbReference>
<dbReference type="InterPro" id="IPR050090">
    <property type="entry name" value="Tyrosine_recombinase_XerCD"/>
</dbReference>